<dbReference type="InterPro" id="IPR037401">
    <property type="entry name" value="SnoaL-like"/>
</dbReference>
<dbReference type="EMBL" id="AMYD01004146">
    <property type="protein sequence ID" value="EQB43912.1"/>
    <property type="molecule type" value="Genomic_DNA"/>
</dbReference>
<dbReference type="Pfam" id="PF13577">
    <property type="entry name" value="SnoaL_4"/>
    <property type="match status" value="1"/>
</dbReference>
<accession>T0JL66</accession>
<evidence type="ECO:0000259" key="1">
    <source>
        <dbReference type="Pfam" id="PF13577"/>
    </source>
</evidence>
<dbReference type="STRING" id="1237896.T0JL66"/>
<dbReference type="OrthoDB" id="2148716at2759"/>
<protein>
    <recommendedName>
        <fullName evidence="1">SnoaL-like domain-containing protein</fullName>
    </recommendedName>
</protein>
<organism evidence="2 3">
    <name type="scientific">Colletotrichum gloeosporioides (strain Cg-14)</name>
    <name type="common">Anthracnose fungus</name>
    <name type="synonym">Glomerella cingulata</name>
    <dbReference type="NCBI Taxonomy" id="1237896"/>
    <lineage>
        <taxon>Eukaryota</taxon>
        <taxon>Fungi</taxon>
        <taxon>Dikarya</taxon>
        <taxon>Ascomycota</taxon>
        <taxon>Pezizomycotina</taxon>
        <taxon>Sordariomycetes</taxon>
        <taxon>Hypocreomycetidae</taxon>
        <taxon>Glomerellales</taxon>
        <taxon>Glomerellaceae</taxon>
        <taxon>Colletotrichum</taxon>
        <taxon>Colletotrichum gloeosporioides species complex</taxon>
    </lineage>
</organism>
<name>T0JL66_COLGC</name>
<evidence type="ECO:0000313" key="2">
    <source>
        <dbReference type="EMBL" id="EQB43912.1"/>
    </source>
</evidence>
<dbReference type="HOGENOM" id="CLU_1885602_0_0_1"/>
<dbReference type="Gene3D" id="3.10.450.50">
    <property type="match status" value="1"/>
</dbReference>
<dbReference type="InterPro" id="IPR032710">
    <property type="entry name" value="NTF2-like_dom_sf"/>
</dbReference>
<dbReference type="SUPFAM" id="SSF54427">
    <property type="entry name" value="NTF2-like"/>
    <property type="match status" value="1"/>
</dbReference>
<proteinExistence type="predicted"/>
<comment type="caution">
    <text evidence="2">The sequence shown here is derived from an EMBL/GenBank/DDBJ whole genome shotgun (WGS) entry which is preliminary data.</text>
</comment>
<feature type="domain" description="SnoaL-like" evidence="1">
    <location>
        <begin position="31"/>
        <end position="125"/>
    </location>
</feature>
<dbReference type="AlphaFoldDB" id="T0JL66"/>
<reference evidence="3" key="1">
    <citation type="journal article" date="2013" name="Mol. Plant Microbe Interact.">
        <title>Global aspects of pacC regulation of pathogenicity genes in Colletotrichum gloeosporioides as revealed by transcriptome analysis.</title>
        <authorList>
            <person name="Alkan N."/>
            <person name="Meng X."/>
            <person name="Friedlander G."/>
            <person name="Reuveni E."/>
            <person name="Sukno S."/>
            <person name="Sherman A."/>
            <person name="Thon M."/>
            <person name="Fluhr R."/>
            <person name="Prusky D."/>
        </authorList>
    </citation>
    <scope>NUCLEOTIDE SEQUENCE [LARGE SCALE GENOMIC DNA]</scope>
    <source>
        <strain evidence="3">Cg-14</strain>
    </source>
</reference>
<sequence length="135" mass="14646">MCRDVKHIVLIHTPHPQLTSFSNAIQLNGSTTREAIADAPYRTMSAFDENEASLLASAMTPDVALTINGNDESGFENVQAHSLNTVDPMDTIHFVTNIRIDVADNDAAIATLTANTLAQHYLRGNALRSSEGRLL</sequence>
<gene>
    <name evidence="2" type="ORF">CGLO_17391</name>
</gene>
<evidence type="ECO:0000313" key="3">
    <source>
        <dbReference type="Proteomes" id="UP000015530"/>
    </source>
</evidence>
<dbReference type="Proteomes" id="UP000015530">
    <property type="component" value="Unassembled WGS sequence"/>
</dbReference>